<dbReference type="FunFam" id="3.50.50.60:FF:000048">
    <property type="entry name" value="2-octaprenyl-3-methyl-6-methoxy-1,4-benzoquinol hydroxylase"/>
    <property type="match status" value="1"/>
</dbReference>
<dbReference type="GO" id="GO:0071949">
    <property type="term" value="F:FAD binding"/>
    <property type="evidence" value="ECO:0007669"/>
    <property type="project" value="InterPro"/>
</dbReference>
<dbReference type="NCBIfam" id="NF005951">
    <property type="entry name" value="PRK08020.1"/>
    <property type="match status" value="1"/>
</dbReference>
<evidence type="ECO:0000259" key="12">
    <source>
        <dbReference type="Pfam" id="PF01494"/>
    </source>
</evidence>
<evidence type="ECO:0000256" key="5">
    <source>
        <dbReference type="ARBA" id="ARBA00022490"/>
    </source>
</evidence>
<keyword evidence="7" id="KW-0831">Ubiquinone biosynthesis</keyword>
<dbReference type="PANTHER" id="PTHR43876">
    <property type="entry name" value="UBIQUINONE BIOSYNTHESIS MONOOXYGENASE COQ6, MITOCHONDRIAL"/>
    <property type="match status" value="1"/>
</dbReference>
<keyword evidence="10" id="KW-0503">Monooxygenase</keyword>
<keyword evidence="5" id="KW-0963">Cytoplasm</keyword>
<dbReference type="EMBL" id="CP006664">
    <property type="protein sequence ID" value="AIJ07194.1"/>
    <property type="molecule type" value="Genomic_DNA"/>
</dbReference>
<dbReference type="RefSeq" id="WP_034164181.1">
    <property type="nucleotide sequence ID" value="NZ_CP006664.1"/>
</dbReference>
<protein>
    <submittedName>
        <fullName evidence="13">2-octaprenyl-3-methyl-6-methoxy-1,4-benzoquinol hydroxylase</fullName>
        <ecNumber evidence="13">1.14.13.-</ecNumber>
    </submittedName>
</protein>
<organism evidence="13 14">
    <name type="scientific">Edwardsiella anguillarum ET080813</name>
    <dbReference type="NCBI Taxonomy" id="667120"/>
    <lineage>
        <taxon>Bacteria</taxon>
        <taxon>Pseudomonadati</taxon>
        <taxon>Pseudomonadota</taxon>
        <taxon>Gammaproteobacteria</taxon>
        <taxon>Enterobacterales</taxon>
        <taxon>Hafniaceae</taxon>
        <taxon>Edwardsiella</taxon>
    </lineage>
</organism>
<reference evidence="13 14" key="1">
    <citation type="journal article" date="2012" name="PLoS ONE">
        <title>Edwardsiella comparative phylogenomics reveal the new intra/inter-species taxonomic relationships, virulence evolution and niche adaptation mechanisms.</title>
        <authorList>
            <person name="Yang M."/>
            <person name="Lv Y."/>
            <person name="Xiao J."/>
            <person name="Wu H."/>
            <person name="Zheng H."/>
            <person name="Liu Q."/>
            <person name="Zhang Y."/>
            <person name="Wang Q."/>
        </authorList>
    </citation>
    <scope>NUCLEOTIDE SEQUENCE [LARGE SCALE GENOMIC DNA]</scope>
    <source>
        <strain evidence="14">080813</strain>
    </source>
</reference>
<dbReference type="HOGENOM" id="CLU_009665_8_3_6"/>
<dbReference type="GeneID" id="33938462"/>
<keyword evidence="8" id="KW-0274">FAD</keyword>
<sequence>MVQDAGGIVVVGGGMVGTAAALGLAQAGLRVTVLENSPPPPFVPDSDPDLRISAVSMASVRLLEQLGVWSAVQAMRAVPYRGLETWEWASSTVSFRAETLGLPCLGFMLENRVLQRALWQALEAHEDVTLYTGAALQQLQRAGQGWQLALDNGERLYAGLVIAADGAESRVRSQAGIGVHGWQYRHDCMLISVKTPPVPQDVTWQQFTPDGPRAFLPLWPGWGSLVWYDSPSRIRQLLAMPLAQLNEAILRSFPARLGPVQAVAAAAFPLIRRHAQRYVDQGLLLLGDAAHTINPLAGQGVNLGYRDVSALLEVVPAAAARGEAWQTQAVLQRYQRRRLGDNLLMQSGMDLFYGAFSNRLPPLMLLRNLGLMAADRAGGLKARALRYAIGL</sequence>
<dbReference type="GO" id="GO:0008682">
    <property type="term" value="F:3-demethoxyubiquinol 3-hydroxylase activity"/>
    <property type="evidence" value="ECO:0007669"/>
    <property type="project" value="TreeGrafter"/>
</dbReference>
<dbReference type="PANTHER" id="PTHR43876:SF10">
    <property type="entry name" value="3-DEMETHOXYUBIQUINOL 3-HYDROXYLASE"/>
    <property type="match status" value="1"/>
</dbReference>
<dbReference type="FunFam" id="3.50.50.60:FF:000021">
    <property type="entry name" value="Ubiquinone biosynthesis monooxygenase COQ6"/>
    <property type="match status" value="1"/>
</dbReference>
<evidence type="ECO:0000256" key="6">
    <source>
        <dbReference type="ARBA" id="ARBA00022630"/>
    </source>
</evidence>
<accession>A0A076LNB5</accession>
<dbReference type="GO" id="GO:0005737">
    <property type="term" value="C:cytoplasm"/>
    <property type="evidence" value="ECO:0007669"/>
    <property type="project" value="UniProtKB-SubCell"/>
</dbReference>
<feature type="domain" description="FAD-binding" evidence="12">
    <location>
        <begin position="9"/>
        <end position="339"/>
    </location>
</feature>
<gene>
    <name evidence="13" type="primary">ubiF</name>
    <name evidence="13" type="ORF">ETEE_0723</name>
</gene>
<evidence type="ECO:0000313" key="14">
    <source>
        <dbReference type="Proteomes" id="UP000028681"/>
    </source>
</evidence>
<dbReference type="Proteomes" id="UP000028681">
    <property type="component" value="Chromosome"/>
</dbReference>
<dbReference type="AlphaFoldDB" id="A0A076LNB5"/>
<dbReference type="SUPFAM" id="SSF51905">
    <property type="entry name" value="FAD/NAD(P)-binding domain"/>
    <property type="match status" value="1"/>
</dbReference>
<keyword evidence="9 13" id="KW-0560">Oxidoreductase</keyword>
<comment type="cofactor">
    <cofactor evidence="1">
        <name>FAD</name>
        <dbReference type="ChEBI" id="CHEBI:57692"/>
    </cofactor>
</comment>
<name>A0A076LNB5_9GAMM</name>
<dbReference type="NCBIfam" id="TIGR01988">
    <property type="entry name" value="Ubi-OHases"/>
    <property type="match status" value="1"/>
</dbReference>
<evidence type="ECO:0000256" key="2">
    <source>
        <dbReference type="ARBA" id="ARBA00004496"/>
    </source>
</evidence>
<comment type="subcellular location">
    <subcellularLocation>
        <location evidence="2">Cytoplasm</location>
    </subcellularLocation>
</comment>
<evidence type="ECO:0000313" key="13">
    <source>
        <dbReference type="EMBL" id="AIJ07194.1"/>
    </source>
</evidence>
<dbReference type="PRINTS" id="PR00420">
    <property type="entry name" value="RNGMNOXGNASE"/>
</dbReference>
<comment type="pathway">
    <text evidence="3">Cofactor biosynthesis; ubiquinone biosynthesis.</text>
</comment>
<dbReference type="InterPro" id="IPR051205">
    <property type="entry name" value="UbiH/COQ6_monooxygenase"/>
</dbReference>
<dbReference type="EC" id="1.14.13.-" evidence="13"/>
<evidence type="ECO:0000256" key="8">
    <source>
        <dbReference type="ARBA" id="ARBA00022827"/>
    </source>
</evidence>
<dbReference type="KEGG" id="ete:ETEE_0723"/>
<keyword evidence="6" id="KW-0285">Flavoprotein</keyword>
<dbReference type="InterPro" id="IPR036188">
    <property type="entry name" value="FAD/NAD-bd_sf"/>
</dbReference>
<evidence type="ECO:0000256" key="1">
    <source>
        <dbReference type="ARBA" id="ARBA00001974"/>
    </source>
</evidence>
<evidence type="ECO:0000256" key="7">
    <source>
        <dbReference type="ARBA" id="ARBA00022688"/>
    </source>
</evidence>
<dbReference type="GO" id="GO:0006744">
    <property type="term" value="P:ubiquinone biosynthetic process"/>
    <property type="evidence" value="ECO:0007669"/>
    <property type="project" value="UniProtKB-UniPathway"/>
</dbReference>
<comment type="similarity">
    <text evidence="4">Belongs to the UbiH/COQ6 family.</text>
</comment>
<evidence type="ECO:0000256" key="10">
    <source>
        <dbReference type="ARBA" id="ARBA00023033"/>
    </source>
</evidence>
<proteinExistence type="inferred from homology"/>
<dbReference type="UniPathway" id="UPA00232"/>
<dbReference type="Gene3D" id="3.50.50.60">
    <property type="entry name" value="FAD/NAD(P)-binding domain"/>
    <property type="match status" value="2"/>
</dbReference>
<dbReference type="Pfam" id="PF01494">
    <property type="entry name" value="FAD_binding_3"/>
    <property type="match status" value="1"/>
</dbReference>
<dbReference type="InterPro" id="IPR010971">
    <property type="entry name" value="UbiH/COQ6"/>
</dbReference>
<evidence type="ECO:0000256" key="3">
    <source>
        <dbReference type="ARBA" id="ARBA00004749"/>
    </source>
</evidence>
<dbReference type="InterPro" id="IPR002938">
    <property type="entry name" value="FAD-bd"/>
</dbReference>
<evidence type="ECO:0000256" key="9">
    <source>
        <dbReference type="ARBA" id="ARBA00023002"/>
    </source>
</evidence>
<evidence type="ECO:0000256" key="11">
    <source>
        <dbReference type="ARBA" id="ARBA00065734"/>
    </source>
</evidence>
<dbReference type="GO" id="GO:0110142">
    <property type="term" value="C:ubiquinone biosynthesis complex"/>
    <property type="evidence" value="ECO:0007669"/>
    <property type="project" value="UniProtKB-ARBA"/>
</dbReference>
<comment type="subunit">
    <text evidence="11">Component of the Ubi complex metabolon, which regroups five ubiquinone biosynthesis proteins (UbiE, UbiF, UbiG, UbiH and UbiI) and two accessory factors (UbiK and the lipid-binding protein UbiJ).</text>
</comment>
<evidence type="ECO:0000256" key="4">
    <source>
        <dbReference type="ARBA" id="ARBA00005349"/>
    </source>
</evidence>